<organism evidence="1 2">
    <name type="scientific">Tetraparma gracilis</name>
    <dbReference type="NCBI Taxonomy" id="2962635"/>
    <lineage>
        <taxon>Eukaryota</taxon>
        <taxon>Sar</taxon>
        <taxon>Stramenopiles</taxon>
        <taxon>Ochrophyta</taxon>
        <taxon>Bolidophyceae</taxon>
        <taxon>Parmales</taxon>
        <taxon>Triparmaceae</taxon>
        <taxon>Tetraparma</taxon>
    </lineage>
</organism>
<accession>A0ABQ6NAP5</accession>
<comment type="caution">
    <text evidence="1">The sequence shown here is derived from an EMBL/GenBank/DDBJ whole genome shotgun (WGS) entry which is preliminary data.</text>
</comment>
<evidence type="ECO:0000313" key="2">
    <source>
        <dbReference type="Proteomes" id="UP001165060"/>
    </source>
</evidence>
<evidence type="ECO:0008006" key="3">
    <source>
        <dbReference type="Google" id="ProtNLM"/>
    </source>
</evidence>
<gene>
    <name evidence="1" type="ORF">TeGR_g10362</name>
</gene>
<dbReference type="EMBL" id="BRYB01006203">
    <property type="protein sequence ID" value="GMI51858.1"/>
    <property type="molecule type" value="Genomic_DNA"/>
</dbReference>
<name>A0ABQ6NAP5_9STRA</name>
<keyword evidence="2" id="KW-1185">Reference proteome</keyword>
<reference evidence="1 2" key="1">
    <citation type="journal article" date="2023" name="Commun. Biol.">
        <title>Genome analysis of Parmales, the sister group of diatoms, reveals the evolutionary specialization of diatoms from phago-mixotrophs to photoautotrophs.</title>
        <authorList>
            <person name="Ban H."/>
            <person name="Sato S."/>
            <person name="Yoshikawa S."/>
            <person name="Yamada K."/>
            <person name="Nakamura Y."/>
            <person name="Ichinomiya M."/>
            <person name="Sato N."/>
            <person name="Blanc-Mathieu R."/>
            <person name="Endo H."/>
            <person name="Kuwata A."/>
            <person name="Ogata H."/>
        </authorList>
    </citation>
    <scope>NUCLEOTIDE SEQUENCE [LARGE SCALE GENOMIC DNA]</scope>
</reference>
<protein>
    <recommendedName>
        <fullName evidence="3">Methyltransferase FkbM domain-containing protein</fullName>
    </recommendedName>
</protein>
<proteinExistence type="predicted"/>
<sequence length="428" mass="47043">MHATSVSNEGVETMFLPPSAVSTLSKGLHVVEARPAGGGRLPHAVVFQIVAPSVEITAASLSPELQPGAGRNITAVSFAFETSEYEPLLNPTWRVCVILSDVPFCLPPGSTEKTMTLLNVPECAHVVKPMILDTETTKALWLGTEYNLHLGGGDWSSPLASRASVMNQPPKDSHLHQNRRRKCLVPTDFLCYLPAVEYGLYSQNGEDGVLLFLLSHVLKRDYRGVGGEGGGVTFFEFGAENGVETNTRLLRERYHATGSLLDGDNENLDIGLHKAFITAENINELAEVLEVPEDLDILSVDIDRNDYYVLKAILDRKKIRPKIVVVEYNSHFTDSRAVPYAAGEKWDGKSSYFGASLRALAGLLGPEGYELVHCEKHGVNAFFVLEELVEGGGGKWGLDEVWKPPNFFNKGWNYSEPVPPREWVLLPS</sequence>
<evidence type="ECO:0000313" key="1">
    <source>
        <dbReference type="EMBL" id="GMI51858.1"/>
    </source>
</evidence>
<dbReference type="Proteomes" id="UP001165060">
    <property type="component" value="Unassembled WGS sequence"/>
</dbReference>